<dbReference type="AlphaFoldDB" id="A0A0B1TMS7"/>
<sequence length="918" mass="103325">MRIVKTLEVLSVWIDFTSAKYGKFSASLWNAIDELLSMLAEQMENRTKEVTANAKSVPIASPEESLHDESVAGNWLECILEQVPAMLDQQSAVQSQIVSEIVEITKRIEFLLRMVSGVRDLSHCNACISSVFRKAQNLSNSEIIGFLQNAYTSLSNRSLIKADLQNRLLEETLHSEGTQKAALLRTLISGSNGSTRSQLVASIFKYTLEQYRKTDRAEAAERLCQEECCVLEEFSMFLTKQHATEFSTQTVALLEAVLSDESSSVVLVDSIISLLLTLIHKKKECEWSLDLKMMSRKEAEWNALMHSLAEFSLRHPSQTFLTGTYALLPYEYLTGSGENLDLSMLLFILRHLPRLTSDQGQRDVQAFNKHHSDMETVIKRFLQPDNVSKLADRAVRLFSGLVDEGHWQIYIQSFILVVLIIESTGNNLGISLFESFAGLLHKIDVHEVRDACIGWEAAGGIDRLHCMLSIFRNTSFCESLQSFEEQCRQALNDDVLAKLVADNRSPRKSDLTSILKGEGDVSDESKGSVDEYLLHQHLRHEIANLLLREVQEQWKKKAESDTLNVSHVKWVVKISSSGQYSREVAERADQELSKLGVEQAAEVRFCYLSETLLAGATSIQPIQSFEKKPLLAIFSTFYEAVLSSDKVRSPWIENHFITLGDVLDKCASGESASEYTALTPAFVQVLSNMLQKNPASDLSKQLCPLLAGRLLFLPSWLRCTQAPSALILSFAPILQHLKDYVDAEVMNCAMRDSVGTILRPSLIDDLHDYYAIIVQSTDRLAQTALTWIGRQSNERRDRLYSLTPLAKREDVFHKALMIICSYADAETHIENGNRLVFRLMVVSNLLEYCSQLGKHAEPYHSDTYFSDSETLKNIVTRRGGPTALPTVERRIDDTRSTSNIPLCTYAATEKVLEEETVM</sequence>
<organism evidence="1 2">
    <name type="scientific">Oesophagostomum dentatum</name>
    <name type="common">Nodular worm</name>
    <dbReference type="NCBI Taxonomy" id="61180"/>
    <lineage>
        <taxon>Eukaryota</taxon>
        <taxon>Metazoa</taxon>
        <taxon>Ecdysozoa</taxon>
        <taxon>Nematoda</taxon>
        <taxon>Chromadorea</taxon>
        <taxon>Rhabditida</taxon>
        <taxon>Rhabditina</taxon>
        <taxon>Rhabditomorpha</taxon>
        <taxon>Strongyloidea</taxon>
        <taxon>Strongylidae</taxon>
        <taxon>Oesophagostomum</taxon>
    </lineage>
</organism>
<name>A0A0B1TMS7_OESDE</name>
<evidence type="ECO:0000313" key="1">
    <source>
        <dbReference type="EMBL" id="KHJ98868.1"/>
    </source>
</evidence>
<accession>A0A0B1TMS7</accession>
<reference evidence="1 2" key="1">
    <citation type="submission" date="2014-03" db="EMBL/GenBank/DDBJ databases">
        <title>Draft genome of the hookworm Oesophagostomum dentatum.</title>
        <authorList>
            <person name="Mitreva M."/>
        </authorList>
    </citation>
    <scope>NUCLEOTIDE SEQUENCE [LARGE SCALE GENOMIC DNA]</scope>
    <source>
        <strain evidence="1 2">OD-Hann</strain>
    </source>
</reference>
<dbReference type="EMBL" id="KN549266">
    <property type="protein sequence ID" value="KHJ98868.1"/>
    <property type="molecule type" value="Genomic_DNA"/>
</dbReference>
<proteinExistence type="predicted"/>
<evidence type="ECO:0000313" key="2">
    <source>
        <dbReference type="Proteomes" id="UP000053660"/>
    </source>
</evidence>
<dbReference type="Proteomes" id="UP000053660">
    <property type="component" value="Unassembled WGS sequence"/>
</dbReference>
<gene>
    <name evidence="1" type="ORF">OESDEN_01152</name>
</gene>
<dbReference type="OrthoDB" id="5851003at2759"/>
<protein>
    <submittedName>
        <fullName evidence="1">Uncharacterized protein</fullName>
    </submittedName>
</protein>
<keyword evidence="2" id="KW-1185">Reference proteome</keyword>